<dbReference type="Proteomes" id="UP000186868">
    <property type="component" value="Unassembled WGS sequence"/>
</dbReference>
<dbReference type="InterPro" id="IPR014031">
    <property type="entry name" value="Ketoacyl_synth_C"/>
</dbReference>
<dbReference type="InterPro" id="IPR009081">
    <property type="entry name" value="PP-bd_ACP"/>
</dbReference>
<dbReference type="Pfam" id="PF08659">
    <property type="entry name" value="KR"/>
    <property type="match status" value="1"/>
</dbReference>
<dbReference type="GO" id="GO:0005737">
    <property type="term" value="C:cytoplasm"/>
    <property type="evidence" value="ECO:0007669"/>
    <property type="project" value="TreeGrafter"/>
</dbReference>
<dbReference type="InterPro" id="IPR001227">
    <property type="entry name" value="Ac_transferase_dom_sf"/>
</dbReference>
<dbReference type="Pfam" id="PF00550">
    <property type="entry name" value="PP-binding"/>
    <property type="match status" value="1"/>
</dbReference>
<accession>A0A1U7H8L2</accession>
<dbReference type="PROSITE" id="PS50075">
    <property type="entry name" value="CARRIER"/>
    <property type="match status" value="1"/>
</dbReference>
<dbReference type="InterPro" id="IPR018201">
    <property type="entry name" value="Ketoacyl_synth_AS"/>
</dbReference>
<evidence type="ECO:0000256" key="2">
    <source>
        <dbReference type="ARBA" id="ARBA00022553"/>
    </source>
</evidence>
<dbReference type="Gene3D" id="3.40.50.1820">
    <property type="entry name" value="alpha/beta hydrolase"/>
    <property type="match status" value="1"/>
</dbReference>
<sequence>MFDSSERLEQLSSSQRLLLALKEARAKLEAVERSKSEPIAIIGMSCRFPGGANDPEAFWRLLRDGVDAITEVPPQRWDIDSYYDPDPDASGKIYTRFGGFLEQVDQFDPQFFGISPREAESLDPQQRLLLEVSWEALENAGIAADRLAGSRTGIFVGIGQNDYAQLHLNSGDPTRINAYDGTGNGFCFACGRLSYVLGLQGPSMAVDTACSSSLVAVHLACQSLRAGECNLALVGGVQLILSPEVTIFLSRTHALAPDGRCKTFDAAANGFGRGEGCGVLVLKRLSEAVADGDNILALIRGSAVNHDGPSSGLTVPNKLAQQILIREALKNAKVEPSQVNYVEAHGTGTSLGDPIEIGALEAVLGKERSPEKPLAIGSVKTNIGHLEAAAGVAGLIKVVLALQHQEIPPHLHFKQPNPYINWDKLPIIVPTEPMPWISGKQRRIAGVSSFGMSGTNTHIVLEEAPIAEPVQGSVERPAHLLTLSAKTAEALKQLVARYEKNLAANPALALGDLCYSANTGRSHFSYRLSVVASSTVELLEKLASSTSGQELPGVFSGQMRGTERPKIAFLFTGQGSQYVGMGRQLYETQPTFRAALDKCAEILQPYLDKPLLEVFYPEVGQSSPLDETAYTQPALFALEYALFRLWESWGIKPDAVMGHSVGEYVAACVAGVFSLEDGLKLIAERGRLMQALPQDGEMVSLIADEARVSEAIQPYTQEVAIAAINGAKSIVISGETEAIQQIISGFASEGIKTKPLQVSHAFHSPLMEPMLAEFERVASEINYALPRIDIVSNLTGELATEEIATPQYWVAHVRQPVKFASSIEVLDRQNYQIFLEIGAKPILLGMARSILENPKPEIQNPKSYLWLPSLRPGQEDWRQILASLAILSVNGIEIDWVGFDKDYQRRRVWNLPTYPFQRQRYWIQQTGAKQLTTHNQPIIHPDWFYQVEWQAKSRTPNSELRTPNSEHSWLIFADRKGIGKTVAKQLKQSGQNCVLIYPGNGYKEIRKTKKNTLAWEINPANPEDFQHLFQEGLSKITPSLKGIIHLWGLETASSKQLTLSDLEKAQSLGCRSILHLIQTLFIQSISARLWLVTQSTQPVDSQTHNLSVAQSPLWGLGKVIALEHPEYWGGMVDLSSNPDSKEVAQLIEEIFNSDGEDYLAFRNEKRYVARLKQRISDWDVSRNTPIKIGSEFSYLITGGLGAVGLKVAQWLVQQGAKNLVLVGRNKPPENVTYTLQRLERLGVRILVTQADISNKRDVRKVLEKIQVSLPPLKGIIHAAGVLDDGILQGISWERFHKVMAPKVRGTLNLHQLTQDIPLDFFVMFSSAASLLGSPGQGNYAAANAFLDAIAHYRKAKKLPALSINLGSLSDGMATTKRLAVKGLNLIKIEEILAFLPQLLSENMAQIGAISINWKELSQQFPYLIKSSYFQEIVNNLSLENPEKLTNNKQQIPLFEQLLKLDLIQREEYLISYLQTSISQIMQLNRKSISPRESLLDLGMDSLMVMEVINQLKSDLQLMLYPREFYERPRIDALAKYLASEFEKSYGNSQSLAVSHQPSVVSKPTTNNQLLITNKQSLIIDKKLPKIAFVLSSPRAGSTLLRVMLAGHPDLCSPPELHLLPFDTIAQREKELALSHLGEGLPRAFMELKGIDAQEAQNLVANLVKQNNSIYEVYAMLQELAGKRLLVDKSPTYAFHRETLERAEALFTGAKYIHLVRHPYSVIESFCRMRMDKLVGFSKENPYELAEEIWTKSNQNILDFFEEIERDRTHIIRYEDLVKEPAKVTEKLCEFLEIPFDSSLLNPYEGQRMIDGVYNKSMFVGDPNFLKRNQIDPTLADTWKDIKLPHKLGETTRHIALSLDYELPNEEELEVWSQKSPHITLSLSLMSENYVNIRGLNLCLCSWGEKNNPLVLCLHGILEQGAAWHEVAVRLAERGYRVVAPDLRGHGRSDRVGQGGSYNLLDFLADIDAIAEQLTDKPFTLVGHSLGSVIAAMFASIRTEKVKNLILVETVLPTEVKDNDAVEQLTTHLDYLASPPEHAIFPDVATAAERLCLTTPTLSESLAMQLAERITEPHQDGVRWRWDPLLRTRTGIGFNGIDRAKYLGLLRQLKAPITLVYGDRSDFNRPEDLAEQQKAMPGAKRIIVSGGHNLHLEAASALAKIIVDNLRSFIDADS</sequence>
<dbReference type="SMART" id="SM00823">
    <property type="entry name" value="PKS_PP"/>
    <property type="match status" value="1"/>
</dbReference>
<evidence type="ECO:0000259" key="5">
    <source>
        <dbReference type="PROSITE" id="PS52004"/>
    </source>
</evidence>
<evidence type="ECO:0000259" key="4">
    <source>
        <dbReference type="PROSITE" id="PS50075"/>
    </source>
</evidence>
<dbReference type="FunFam" id="3.40.47.10:FF:000019">
    <property type="entry name" value="Polyketide synthase type I"/>
    <property type="match status" value="1"/>
</dbReference>
<dbReference type="Pfam" id="PF00561">
    <property type="entry name" value="Abhydrolase_1"/>
    <property type="match status" value="1"/>
</dbReference>
<dbReference type="InterPro" id="IPR014030">
    <property type="entry name" value="Ketoacyl_synth_N"/>
</dbReference>
<dbReference type="InterPro" id="IPR014043">
    <property type="entry name" value="Acyl_transferase_dom"/>
</dbReference>
<dbReference type="GO" id="GO:0004312">
    <property type="term" value="F:fatty acid synthase activity"/>
    <property type="evidence" value="ECO:0007669"/>
    <property type="project" value="TreeGrafter"/>
</dbReference>
<dbReference type="Gene3D" id="3.30.70.3290">
    <property type="match status" value="1"/>
</dbReference>
<dbReference type="CDD" id="cd00833">
    <property type="entry name" value="PKS"/>
    <property type="match status" value="1"/>
</dbReference>
<dbReference type="Pfam" id="PF00109">
    <property type="entry name" value="ketoacyl-synt"/>
    <property type="match status" value="1"/>
</dbReference>
<dbReference type="Gene3D" id="3.40.50.300">
    <property type="entry name" value="P-loop containing nucleotide triphosphate hydrolases"/>
    <property type="match status" value="1"/>
</dbReference>
<dbReference type="GO" id="GO:0031177">
    <property type="term" value="F:phosphopantetheine binding"/>
    <property type="evidence" value="ECO:0007669"/>
    <property type="project" value="InterPro"/>
</dbReference>
<dbReference type="CDD" id="cd08955">
    <property type="entry name" value="KR_2_FAS_SDR_x"/>
    <property type="match status" value="1"/>
</dbReference>
<dbReference type="Pfam" id="PF13469">
    <property type="entry name" value="Sulfotransfer_3"/>
    <property type="match status" value="1"/>
</dbReference>
<dbReference type="GO" id="GO:0004315">
    <property type="term" value="F:3-oxoacyl-[acyl-carrier-protein] synthase activity"/>
    <property type="evidence" value="ECO:0007669"/>
    <property type="project" value="InterPro"/>
</dbReference>
<dbReference type="SUPFAM" id="SSF53901">
    <property type="entry name" value="Thiolase-like"/>
    <property type="match status" value="1"/>
</dbReference>
<dbReference type="OrthoDB" id="499075at2"/>
<dbReference type="RefSeq" id="WP_073601403.1">
    <property type="nucleotide sequence ID" value="NZ_MRCB01000039.1"/>
</dbReference>
<dbReference type="InterPro" id="IPR057326">
    <property type="entry name" value="KR_dom"/>
</dbReference>
<dbReference type="GO" id="GO:0005886">
    <property type="term" value="C:plasma membrane"/>
    <property type="evidence" value="ECO:0007669"/>
    <property type="project" value="TreeGrafter"/>
</dbReference>
<feature type="domain" description="Ketosynthase family 3 (KS3)" evidence="5">
    <location>
        <begin position="36"/>
        <end position="463"/>
    </location>
</feature>
<dbReference type="Gene3D" id="3.40.47.10">
    <property type="match status" value="1"/>
</dbReference>
<keyword evidence="2" id="KW-0597">Phosphoprotein</keyword>
<dbReference type="InterPro" id="IPR029058">
    <property type="entry name" value="AB_hydrolase_fold"/>
</dbReference>
<protein>
    <submittedName>
        <fullName evidence="6">Beta-ketoacyl synthase</fullName>
    </submittedName>
</protein>
<dbReference type="SUPFAM" id="SSF51735">
    <property type="entry name" value="NAD(P)-binding Rossmann-fold domains"/>
    <property type="match status" value="2"/>
</dbReference>
<gene>
    <name evidence="6" type="ORF">NIES593_20735</name>
</gene>
<evidence type="ECO:0000313" key="6">
    <source>
        <dbReference type="EMBL" id="OKH19624.1"/>
    </source>
</evidence>
<comment type="caution">
    <text evidence="6">The sequence shown here is derived from an EMBL/GenBank/DDBJ whole genome shotgun (WGS) entry which is preliminary data.</text>
</comment>
<dbReference type="PROSITE" id="PS00606">
    <property type="entry name" value="KS3_1"/>
    <property type="match status" value="1"/>
</dbReference>
<dbReference type="InterPro" id="IPR036736">
    <property type="entry name" value="ACP-like_sf"/>
</dbReference>
<evidence type="ECO:0000313" key="7">
    <source>
        <dbReference type="Proteomes" id="UP000186868"/>
    </source>
</evidence>
<dbReference type="InterPro" id="IPR016039">
    <property type="entry name" value="Thiolase-like"/>
</dbReference>
<dbReference type="SUPFAM" id="SSF47336">
    <property type="entry name" value="ACP-like"/>
    <property type="match status" value="1"/>
</dbReference>
<dbReference type="Pfam" id="PF22621">
    <property type="entry name" value="CurL-like_PKS_C"/>
    <property type="match status" value="1"/>
</dbReference>
<dbReference type="Gene3D" id="3.40.366.10">
    <property type="entry name" value="Malonyl-Coenzyme A Acyl Carrier Protein, domain 2"/>
    <property type="match status" value="1"/>
</dbReference>
<reference evidence="6 7" key="1">
    <citation type="submission" date="2016-11" db="EMBL/GenBank/DDBJ databases">
        <title>Draft Genome Sequences of Nine Cyanobacterial Strains from Diverse Habitats.</title>
        <authorList>
            <person name="Zhu T."/>
            <person name="Hou S."/>
            <person name="Lu X."/>
            <person name="Hess W.R."/>
        </authorList>
    </citation>
    <scope>NUCLEOTIDE SEQUENCE [LARGE SCALE GENOMIC DNA]</scope>
    <source>
        <strain evidence="6 7">NIES-593</strain>
    </source>
</reference>
<dbReference type="Gene3D" id="3.40.50.720">
    <property type="entry name" value="NAD(P)-binding Rossmann-like Domain"/>
    <property type="match status" value="1"/>
</dbReference>
<dbReference type="EMBL" id="MRCB01000039">
    <property type="protein sequence ID" value="OKH19624.1"/>
    <property type="molecule type" value="Genomic_DNA"/>
</dbReference>
<feature type="domain" description="Carrier" evidence="4">
    <location>
        <begin position="1464"/>
        <end position="1541"/>
    </location>
</feature>
<dbReference type="PROSITE" id="PS00012">
    <property type="entry name" value="PHOSPHOPANTETHEINE"/>
    <property type="match status" value="1"/>
</dbReference>
<dbReference type="InterPro" id="IPR020841">
    <property type="entry name" value="PKS_Beta-ketoAc_synthase_dom"/>
</dbReference>
<dbReference type="InterPro" id="IPR000639">
    <property type="entry name" value="Epox_hydrolase-like"/>
</dbReference>
<dbReference type="InterPro" id="IPR036291">
    <property type="entry name" value="NAD(P)-bd_dom_sf"/>
</dbReference>
<dbReference type="Pfam" id="PF02801">
    <property type="entry name" value="Ketoacyl-synt_C"/>
    <property type="match status" value="1"/>
</dbReference>
<keyword evidence="7" id="KW-1185">Reference proteome</keyword>
<dbReference type="Pfam" id="PF21394">
    <property type="entry name" value="Beta-ketacyl_N"/>
    <property type="match status" value="1"/>
</dbReference>
<dbReference type="InterPro" id="IPR049490">
    <property type="entry name" value="C883_1060-like_KR_N"/>
</dbReference>
<dbReference type="SMART" id="SM00825">
    <property type="entry name" value="PKS_KS"/>
    <property type="match status" value="1"/>
</dbReference>
<dbReference type="PROSITE" id="PS52004">
    <property type="entry name" value="KS3_2"/>
    <property type="match status" value="1"/>
</dbReference>
<dbReference type="SUPFAM" id="SSF53474">
    <property type="entry name" value="alpha/beta-Hydrolases"/>
    <property type="match status" value="1"/>
</dbReference>
<dbReference type="Gene3D" id="1.10.1200.10">
    <property type="entry name" value="ACP-like"/>
    <property type="match status" value="1"/>
</dbReference>
<name>A0A1U7H8L2_9CYAN</name>
<dbReference type="InterPro" id="IPR000073">
    <property type="entry name" value="AB_hydrolase_1"/>
</dbReference>
<dbReference type="InterPro" id="IPR016035">
    <property type="entry name" value="Acyl_Trfase/lysoPLipase"/>
</dbReference>
<dbReference type="InterPro" id="IPR013968">
    <property type="entry name" value="PKS_KR"/>
</dbReference>
<organism evidence="6 7">
    <name type="scientific">Hydrococcus rivularis NIES-593</name>
    <dbReference type="NCBI Taxonomy" id="1921803"/>
    <lineage>
        <taxon>Bacteria</taxon>
        <taxon>Bacillati</taxon>
        <taxon>Cyanobacteriota</taxon>
        <taxon>Cyanophyceae</taxon>
        <taxon>Pleurocapsales</taxon>
        <taxon>Hydrococcaceae</taxon>
        <taxon>Hydrococcus</taxon>
    </lineage>
</organism>
<dbReference type="InterPro" id="IPR006162">
    <property type="entry name" value="Ppantetheine_attach_site"/>
</dbReference>
<dbReference type="GO" id="GO:0006633">
    <property type="term" value="P:fatty acid biosynthetic process"/>
    <property type="evidence" value="ECO:0007669"/>
    <property type="project" value="InterPro"/>
</dbReference>
<keyword evidence="1" id="KW-0596">Phosphopantetheine</keyword>
<dbReference type="GO" id="GO:0071770">
    <property type="term" value="P:DIM/DIP cell wall layer assembly"/>
    <property type="evidence" value="ECO:0007669"/>
    <property type="project" value="TreeGrafter"/>
</dbReference>
<keyword evidence="3" id="KW-0808">Transferase</keyword>
<dbReference type="PANTHER" id="PTHR43775">
    <property type="entry name" value="FATTY ACID SYNTHASE"/>
    <property type="match status" value="1"/>
</dbReference>
<dbReference type="STRING" id="1921803.NIES593_20735"/>
<dbReference type="PANTHER" id="PTHR43775:SF51">
    <property type="entry name" value="INACTIVE PHENOLPHTHIOCEROL SYNTHESIS POLYKETIDE SYNTHASE TYPE I PKS1-RELATED"/>
    <property type="match status" value="1"/>
</dbReference>
<dbReference type="SUPFAM" id="SSF52151">
    <property type="entry name" value="FabD/lysophospholipase-like"/>
    <property type="match status" value="1"/>
</dbReference>
<dbReference type="SMART" id="SM00827">
    <property type="entry name" value="PKS_AT"/>
    <property type="match status" value="1"/>
</dbReference>
<dbReference type="InterPro" id="IPR020806">
    <property type="entry name" value="PKS_PP-bd"/>
</dbReference>
<dbReference type="SUPFAM" id="SSF52540">
    <property type="entry name" value="P-loop containing nucleoside triphosphate hydrolases"/>
    <property type="match status" value="1"/>
</dbReference>
<dbReference type="SMART" id="SM00822">
    <property type="entry name" value="PKS_KR"/>
    <property type="match status" value="1"/>
</dbReference>
<evidence type="ECO:0000256" key="3">
    <source>
        <dbReference type="ARBA" id="ARBA00022679"/>
    </source>
</evidence>
<evidence type="ECO:0000256" key="1">
    <source>
        <dbReference type="ARBA" id="ARBA00022450"/>
    </source>
</evidence>
<dbReference type="SUPFAM" id="SSF55048">
    <property type="entry name" value="Probable ACP-binding domain of malonyl-CoA ACP transacylase"/>
    <property type="match status" value="1"/>
</dbReference>
<dbReference type="SMART" id="SM01294">
    <property type="entry name" value="PKS_PP_betabranch"/>
    <property type="match status" value="1"/>
</dbReference>
<dbReference type="PRINTS" id="PR00111">
    <property type="entry name" value="ABHYDROLASE"/>
</dbReference>
<dbReference type="FunFam" id="3.40.366.10:FF:000002">
    <property type="entry name" value="Probable polyketide synthase 2"/>
    <property type="match status" value="1"/>
</dbReference>
<dbReference type="InterPro" id="IPR050091">
    <property type="entry name" value="PKS_NRPS_Biosynth_Enz"/>
</dbReference>
<proteinExistence type="predicted"/>
<dbReference type="InterPro" id="IPR027417">
    <property type="entry name" value="P-loop_NTPase"/>
</dbReference>
<dbReference type="InterPro" id="IPR016036">
    <property type="entry name" value="Malonyl_transacylase_ACP-bd"/>
</dbReference>
<dbReference type="PRINTS" id="PR00412">
    <property type="entry name" value="EPOXHYDRLASE"/>
</dbReference>
<dbReference type="Pfam" id="PF00698">
    <property type="entry name" value="Acyl_transf_1"/>
    <property type="match status" value="1"/>
</dbReference>